<reference evidence="1 2" key="1">
    <citation type="submission" date="2015-02" db="EMBL/GenBank/DDBJ databases">
        <title>Improved understanding of the partial-nitritation anammox process through 23 genomes representing the majority of the microbial community.</title>
        <authorList>
            <person name="Speth D.R."/>
            <person name="In T Zandt M."/>
            <person name="Guerrero Cruz S."/>
            <person name="Jetten M.S."/>
            <person name="Dutilh B.E."/>
        </authorList>
    </citation>
    <scope>NUCLEOTIDE SEQUENCE [LARGE SCALE GENOMIC DNA]</scope>
    <source>
        <strain evidence="1">OLB21</strain>
    </source>
</reference>
<proteinExistence type="predicted"/>
<evidence type="ECO:0000313" key="1">
    <source>
        <dbReference type="EMBL" id="KXK07965.1"/>
    </source>
</evidence>
<dbReference type="EMBL" id="JYPD01000027">
    <property type="protein sequence ID" value="KXK07965.1"/>
    <property type="molecule type" value="Genomic_DNA"/>
</dbReference>
<name>A0A136KEX6_9BACT</name>
<dbReference type="STRING" id="1617427.UZ20_WS6002001018"/>
<protein>
    <submittedName>
        <fullName evidence="1">Uncharacterized protein</fullName>
    </submittedName>
</protein>
<dbReference type="AlphaFoldDB" id="A0A136KEX6"/>
<sequence>MMAAFDGSLESIREYTGKKIAVATLTEKKYNAIRAEEMMLQPGELASEELTRERIGFDQVMSPSDLEAHLKKIRECKIALDLARFDGDTSAIEEAKRKLAEADDTIFYVRSSLPVSKLINPNAELDLPDIYQQEDLLRLLRERSLTPNVDLPGSEALPLNDTKEYMEELGMAVIVRGLDDMFSEELLAFAETNLLDRKIERVKNLLGAVKSGKPNPALEKAGYSLDELQGKFPNAANLLSVFKAITRRDIGTSFKDAMNYFLDRTDVTDESERLAIIRQIDDLLDLVTKTESISIADSIAQVIEGLEQEDLASIFTDKLRNYLASKGQNVDDPNSLNLRLKPMVLSYGAYGHIRGSITSPKVLRELLTSLHERGIYVLQNEVPALRILDSGPVLRGELDENESPILSPIEYGRIDRLFFLYNPYTGEYEFASGFANHLKNDEF</sequence>
<accession>A0A136KEX6</accession>
<organism evidence="1 2">
    <name type="scientific">candidate division WS6 bacterium OLB21</name>
    <dbReference type="NCBI Taxonomy" id="1617427"/>
    <lineage>
        <taxon>Bacteria</taxon>
        <taxon>Candidatus Dojkabacteria</taxon>
    </lineage>
</organism>
<dbReference type="Proteomes" id="UP000070449">
    <property type="component" value="Unassembled WGS sequence"/>
</dbReference>
<evidence type="ECO:0000313" key="2">
    <source>
        <dbReference type="Proteomes" id="UP000070449"/>
    </source>
</evidence>
<gene>
    <name evidence="1" type="ORF">UZ20_WS6002001018</name>
</gene>
<comment type="caution">
    <text evidence="1">The sequence shown here is derived from an EMBL/GenBank/DDBJ whole genome shotgun (WGS) entry which is preliminary data.</text>
</comment>